<evidence type="ECO:0000313" key="1">
    <source>
        <dbReference type="EMBL" id="BAU36449.1"/>
    </source>
</evidence>
<dbReference type="EMBL" id="LC068712">
    <property type="protein sequence ID" value="BAU36449.1"/>
    <property type="molecule type" value="Genomic_DNA"/>
</dbReference>
<proteinExistence type="predicted"/>
<reference evidence="2" key="1">
    <citation type="submission" date="2015-07" db="EMBL/GenBank/DDBJ databases">
        <title>Draft genome of Human adenovirus isolates of Fukui 3.</title>
        <authorList>
            <person name="Iida M."/>
        </authorList>
    </citation>
    <scope>NUCLEOTIDE SEQUENCE [LARGE SCALE GENOMIC DNA]</scope>
    <source>
        <strain evidence="2">1040502</strain>
        <strain evidence="1">870550</strain>
    </source>
</reference>
<dbReference type="Gene3D" id="3.30.70.2870">
    <property type="entry name" value="Mastadenovirus E4 ORF3"/>
    <property type="match status" value="1"/>
</dbReference>
<dbReference type="EMBL" id="LC068718">
    <property type="protein sequence ID" value="BAU36711.1"/>
    <property type="molecule type" value="Genomic_DNA"/>
</dbReference>
<organism evidence="2">
    <name type="scientific">Human adenovirus C serotype 6</name>
    <name type="common">HAdV-6</name>
    <name type="synonym">Human adenovirus 6</name>
    <dbReference type="NCBI Taxonomy" id="10534"/>
    <lineage>
        <taxon>Viruses</taxon>
        <taxon>Varidnaviria</taxon>
        <taxon>Bamfordvirae</taxon>
        <taxon>Preplasmiviricota</taxon>
        <taxon>Polisuviricotina</taxon>
        <taxon>Pharingeaviricetes</taxon>
        <taxon>Rowavirales</taxon>
        <taxon>Adenoviridae</taxon>
        <taxon>Mastadenovirus</taxon>
        <taxon>Mastadenovirus caesari</taxon>
        <taxon>Human mastadenovirus C</taxon>
    </lineage>
</organism>
<protein>
    <submittedName>
        <fullName evidence="2">E4 control protein orf3/4</fullName>
    </submittedName>
</protein>
<name>A0A0U5BLU8_ADE06</name>
<evidence type="ECO:0000313" key="2">
    <source>
        <dbReference type="EMBL" id="BAU36711.1"/>
    </source>
</evidence>
<dbReference type="InterPro" id="IPR009699">
    <property type="entry name" value="Mastadenovirus_E4/Orf3"/>
</dbReference>
<organismHost>
    <name type="scientific">Homo sapiens</name>
    <name type="common">Human</name>
    <dbReference type="NCBI Taxonomy" id="9606"/>
</organismHost>
<dbReference type="Pfam" id="PF06931">
    <property type="entry name" value="Adeno_E4_ORF3"/>
    <property type="match status" value="1"/>
</dbReference>
<accession>A0A0U5BLU8</accession>
<sequence>MIRCLRLKVEGALEQIFTMAGLNIRDLLRDILRRKYDYVRRSIWHDTTTNTISVVSAQSVQ</sequence>
<dbReference type="InterPro" id="IPR038368">
    <property type="entry name" value="Mastadenovirus_E4/Orf3_sf"/>
</dbReference>
<dbReference type="Proteomes" id="UP000320226">
    <property type="component" value="Segment"/>
</dbReference>
<dbReference type="Proteomes" id="UP000316480">
    <property type="component" value="Segment"/>
</dbReference>
<gene>
    <name evidence="2" type="primary">E4</name>
</gene>